<feature type="binding site" evidence="9">
    <location>
        <position position="202"/>
    </location>
    <ligand>
        <name>Mn(2+)</name>
        <dbReference type="ChEBI" id="CHEBI:29035"/>
        <label>1</label>
    </ligand>
</feature>
<feature type="binding site" evidence="9">
    <location>
        <position position="93"/>
    </location>
    <ligand>
        <name>Mn(2+)</name>
        <dbReference type="ChEBI" id="CHEBI:29035"/>
        <label>1</label>
    </ligand>
</feature>
<comment type="cofactor">
    <cofactor evidence="9">
        <name>Mn(2+)</name>
        <dbReference type="ChEBI" id="CHEBI:29035"/>
    </cofactor>
    <text evidence="9">Binds 2 manganese ions per subunit.</text>
</comment>
<evidence type="ECO:0000256" key="10">
    <source>
        <dbReference type="SAM" id="MobiDB-lite"/>
    </source>
</evidence>
<comment type="catalytic activity">
    <reaction evidence="8">
        <text>a 3'-end 3'-phospho-ribonucleotide-RNA + a 5'-end dephospho-ribonucleoside-RNA + GTP = a ribonucleotidyl-ribonucleotide-RNA + GMP + diphosphate</text>
        <dbReference type="Rhea" id="RHEA:68076"/>
        <dbReference type="Rhea" id="RHEA-COMP:10463"/>
        <dbReference type="Rhea" id="RHEA-COMP:13936"/>
        <dbReference type="Rhea" id="RHEA-COMP:17355"/>
        <dbReference type="ChEBI" id="CHEBI:33019"/>
        <dbReference type="ChEBI" id="CHEBI:37565"/>
        <dbReference type="ChEBI" id="CHEBI:58115"/>
        <dbReference type="ChEBI" id="CHEBI:83062"/>
        <dbReference type="ChEBI" id="CHEBI:138284"/>
        <dbReference type="ChEBI" id="CHEBI:173118"/>
        <dbReference type="EC" id="6.5.1.8"/>
    </reaction>
</comment>
<dbReference type="PANTHER" id="PTHR11118:SF1">
    <property type="entry name" value="RNA-SPLICING LIGASE RTCB HOMOLOG"/>
    <property type="match status" value="1"/>
</dbReference>
<evidence type="ECO:0000256" key="2">
    <source>
        <dbReference type="ARBA" id="ARBA00022598"/>
    </source>
</evidence>
<keyword evidence="12" id="KW-1185">Reference proteome</keyword>
<dbReference type="RefSeq" id="WP_328795991.1">
    <property type="nucleotide sequence ID" value="NZ_JACGWZ010000002.1"/>
</dbReference>
<dbReference type="InterPro" id="IPR001233">
    <property type="entry name" value="RtcB"/>
</dbReference>
<evidence type="ECO:0000313" key="11">
    <source>
        <dbReference type="EMBL" id="MBA8824467.1"/>
    </source>
</evidence>
<dbReference type="GO" id="GO:0003972">
    <property type="term" value="F:RNA ligase (ATP) activity"/>
    <property type="evidence" value="ECO:0007669"/>
    <property type="project" value="TreeGrafter"/>
</dbReference>
<keyword evidence="3 9" id="KW-0479">Metal-binding</keyword>
<proteinExistence type="predicted"/>
<evidence type="ECO:0000256" key="5">
    <source>
        <dbReference type="ARBA" id="ARBA00022800"/>
    </source>
</evidence>
<organism evidence="11 12">
    <name type="scientific">Halosaccharopolyspora lacisalsi</name>
    <dbReference type="NCBI Taxonomy" id="1000566"/>
    <lineage>
        <taxon>Bacteria</taxon>
        <taxon>Bacillati</taxon>
        <taxon>Actinomycetota</taxon>
        <taxon>Actinomycetes</taxon>
        <taxon>Pseudonocardiales</taxon>
        <taxon>Pseudonocardiaceae</taxon>
        <taxon>Halosaccharopolyspora</taxon>
    </lineage>
</organism>
<protein>
    <recommendedName>
        <fullName evidence="1">3'-phosphate/5'-hydroxy nucleic acid ligase</fullName>
        <ecNumber evidence="1">6.5.1.8</ecNumber>
    </recommendedName>
</protein>
<dbReference type="EC" id="6.5.1.8" evidence="1"/>
<dbReference type="GO" id="GO:0006396">
    <property type="term" value="P:RNA processing"/>
    <property type="evidence" value="ECO:0007669"/>
    <property type="project" value="InterPro"/>
</dbReference>
<dbReference type="AlphaFoldDB" id="A0A839DYB2"/>
<dbReference type="Proteomes" id="UP000569329">
    <property type="component" value="Unassembled WGS sequence"/>
</dbReference>
<keyword evidence="2 11" id="KW-0436">Ligase</keyword>
<keyword evidence="4" id="KW-0547">Nucleotide-binding</keyword>
<comment type="caution">
    <text evidence="11">The sequence shown here is derived from an EMBL/GenBank/DDBJ whole genome shotgun (WGS) entry which is preliminary data.</text>
</comment>
<dbReference type="InterPro" id="IPR036025">
    <property type="entry name" value="RtcB-like_sf"/>
</dbReference>
<dbReference type="Gene3D" id="3.90.1860.10">
    <property type="entry name" value="tRNA-splicing ligase RtcB"/>
    <property type="match status" value="1"/>
</dbReference>
<evidence type="ECO:0000256" key="3">
    <source>
        <dbReference type="ARBA" id="ARBA00022723"/>
    </source>
</evidence>
<evidence type="ECO:0000313" key="12">
    <source>
        <dbReference type="Proteomes" id="UP000569329"/>
    </source>
</evidence>
<sequence>MELIEETPNRFRIQRHEEMRVPGMVFTSKALLPEPSADQSLDQVVRVAVLPGVVGASYAMPDMHRGYGFPIGGVAATDVREGGVVSPGGVGVDISCGVRLIGTSLNRHDFALHRDSIMGGLGRAIPRGAGRGAVWTVSGQQELEKVLLSGSRYAVQRGRGEQRDLDRCEDAGAVDDADPGQVSERAVERGLGQVGSLGPGKHFPGPRRSTSSTTSGWPRPSSWNPTRCA</sequence>
<evidence type="ECO:0000256" key="1">
    <source>
        <dbReference type="ARBA" id="ARBA00012726"/>
    </source>
</evidence>
<reference evidence="11 12" key="1">
    <citation type="submission" date="2020-07" db="EMBL/GenBank/DDBJ databases">
        <title>Sequencing the genomes of 1000 actinobacteria strains.</title>
        <authorList>
            <person name="Klenk H.-P."/>
        </authorList>
    </citation>
    <scope>NUCLEOTIDE SEQUENCE [LARGE SCALE GENOMIC DNA]</scope>
    <source>
        <strain evidence="11 12">DSM 45975</strain>
    </source>
</reference>
<dbReference type="GO" id="GO:0005525">
    <property type="term" value="F:GTP binding"/>
    <property type="evidence" value="ECO:0007669"/>
    <property type="project" value="UniProtKB-KW"/>
</dbReference>
<dbReference type="PANTHER" id="PTHR11118">
    <property type="entry name" value="RNA-SPLICING LIGASE RTCB HOMOLOG"/>
    <property type="match status" value="1"/>
</dbReference>
<feature type="compositionally biased region" description="Low complexity" evidence="10">
    <location>
        <begin position="206"/>
        <end position="223"/>
    </location>
</feature>
<keyword evidence="7 9" id="KW-0464">Manganese</keyword>
<name>A0A839DYB2_9PSEU</name>
<feature type="compositionally biased region" description="Basic and acidic residues" evidence="10">
    <location>
        <begin position="158"/>
        <end position="170"/>
    </location>
</feature>
<feature type="region of interest" description="Disordered" evidence="10">
    <location>
        <begin position="158"/>
        <end position="229"/>
    </location>
</feature>
<dbReference type="SUPFAM" id="SSF103365">
    <property type="entry name" value="Hypothetical protein PH1602"/>
    <property type="match status" value="1"/>
</dbReference>
<keyword evidence="5" id="KW-0692">RNA repair</keyword>
<dbReference type="Pfam" id="PF01139">
    <property type="entry name" value="RtcB"/>
    <property type="match status" value="1"/>
</dbReference>
<dbReference type="GO" id="GO:0046872">
    <property type="term" value="F:metal ion binding"/>
    <property type="evidence" value="ECO:0007669"/>
    <property type="project" value="UniProtKB-KW"/>
</dbReference>
<dbReference type="EMBL" id="JACGWZ010000002">
    <property type="protein sequence ID" value="MBA8824467.1"/>
    <property type="molecule type" value="Genomic_DNA"/>
</dbReference>
<gene>
    <name evidence="11" type="ORF">FHX42_001814</name>
</gene>
<evidence type="ECO:0000256" key="8">
    <source>
        <dbReference type="ARBA" id="ARBA00047746"/>
    </source>
</evidence>
<dbReference type="GO" id="GO:0042245">
    <property type="term" value="P:RNA repair"/>
    <property type="evidence" value="ECO:0007669"/>
    <property type="project" value="UniProtKB-KW"/>
</dbReference>
<accession>A0A839DYB2</accession>
<evidence type="ECO:0000256" key="9">
    <source>
        <dbReference type="PIRSR" id="PIRSR601233-3"/>
    </source>
</evidence>
<keyword evidence="6" id="KW-0342">GTP-binding</keyword>
<dbReference type="GO" id="GO:0170057">
    <property type="term" value="F:RNA ligase (GTP) activity"/>
    <property type="evidence" value="ECO:0007669"/>
    <property type="project" value="UniProtKB-EC"/>
</dbReference>
<evidence type="ECO:0000256" key="7">
    <source>
        <dbReference type="ARBA" id="ARBA00023211"/>
    </source>
</evidence>
<evidence type="ECO:0000256" key="4">
    <source>
        <dbReference type="ARBA" id="ARBA00022741"/>
    </source>
</evidence>
<evidence type="ECO:0000256" key="6">
    <source>
        <dbReference type="ARBA" id="ARBA00023134"/>
    </source>
</evidence>